<evidence type="ECO:0000313" key="3">
    <source>
        <dbReference type="Proteomes" id="UP000035929"/>
    </source>
</evidence>
<keyword evidence="1" id="KW-0175">Coiled coil</keyword>
<proteinExistence type="predicted"/>
<name>A0A0J6T2L3_9HYPH</name>
<evidence type="ECO:0000256" key="1">
    <source>
        <dbReference type="SAM" id="Coils"/>
    </source>
</evidence>
<dbReference type="PATRIC" id="fig|270351.6.peg.5477"/>
<feature type="coiled-coil region" evidence="1">
    <location>
        <begin position="126"/>
        <end position="160"/>
    </location>
</feature>
<gene>
    <name evidence="2" type="ORF">VP06_00570</name>
</gene>
<protein>
    <submittedName>
        <fullName evidence="2">Uncharacterized protein</fullName>
    </submittedName>
</protein>
<dbReference type="EMBL" id="LABX01000004">
    <property type="protein sequence ID" value="KMO41650.1"/>
    <property type="molecule type" value="Genomic_DNA"/>
</dbReference>
<reference evidence="2 3" key="1">
    <citation type="submission" date="2015-03" db="EMBL/GenBank/DDBJ databases">
        <title>Genome sequencing of Methylobacterium aquaticum DSM16371 type strain.</title>
        <authorList>
            <person name="Chaudhry V."/>
            <person name="Patil P.B."/>
        </authorList>
    </citation>
    <scope>NUCLEOTIDE SEQUENCE [LARGE SCALE GENOMIC DNA]</scope>
    <source>
        <strain evidence="2 3">DSM 16371</strain>
    </source>
</reference>
<accession>A0A0J6T2L3</accession>
<evidence type="ECO:0000313" key="2">
    <source>
        <dbReference type="EMBL" id="KMO41650.1"/>
    </source>
</evidence>
<organism evidence="2 3">
    <name type="scientific">Methylobacterium aquaticum</name>
    <dbReference type="NCBI Taxonomy" id="270351"/>
    <lineage>
        <taxon>Bacteria</taxon>
        <taxon>Pseudomonadati</taxon>
        <taxon>Pseudomonadota</taxon>
        <taxon>Alphaproteobacteria</taxon>
        <taxon>Hyphomicrobiales</taxon>
        <taxon>Methylobacteriaceae</taxon>
        <taxon>Methylobacterium</taxon>
    </lineage>
</organism>
<dbReference type="SUPFAM" id="SSF58100">
    <property type="entry name" value="Bacterial hemolysins"/>
    <property type="match status" value="1"/>
</dbReference>
<dbReference type="Proteomes" id="UP000035929">
    <property type="component" value="Unassembled WGS sequence"/>
</dbReference>
<dbReference type="OrthoDB" id="9987921at2"/>
<dbReference type="RefSeq" id="WP_048461886.1">
    <property type="nucleotide sequence ID" value="NZ_LABX01000004.1"/>
</dbReference>
<comment type="caution">
    <text evidence="2">The sequence shown here is derived from an EMBL/GenBank/DDBJ whole genome shotgun (WGS) entry which is preliminary data.</text>
</comment>
<sequence length="277" mass="29108">MFQTLIDNAARAAKAVADTPHLPPEADGLRAHAADFPAAVAPPLGAMAAQIGAFAGTACETAERLKPLIDAWGAGDEHVRDAILAVLSDLTKRLSDAIAADQAAFAVLSRYRDQILADQRQVAQIARDVAVRIDVLRTRLDQARDEAETQRKRLTILRAIPFPLPWVVAEIVSLIGSGHTMEQELSSLYRQQADLQGQAAAAAGGATAVQGFAGQLAVLETATQNLVTFASAAQGNMMQMMQALTGGAGSAVPVVVHAYLATLAAEARSIQHYLADG</sequence>
<dbReference type="Gene3D" id="1.20.1170.10">
    <property type="match status" value="1"/>
</dbReference>
<dbReference type="AlphaFoldDB" id="A0A0J6T2L3"/>